<dbReference type="SUPFAM" id="SSF50156">
    <property type="entry name" value="PDZ domain-like"/>
    <property type="match status" value="1"/>
</dbReference>
<proteinExistence type="predicted"/>
<comment type="subcellular location">
    <subcellularLocation>
        <location evidence="1">Cell inner membrane</location>
    </subcellularLocation>
</comment>
<dbReference type="Gene3D" id="2.30.30.830">
    <property type="match status" value="1"/>
</dbReference>
<keyword evidence="8 10" id="KW-0472">Membrane</keyword>
<dbReference type="Proteomes" id="UP000245506">
    <property type="component" value="Unassembled WGS sequence"/>
</dbReference>
<evidence type="ECO:0000256" key="5">
    <source>
        <dbReference type="ARBA" id="ARBA00022692"/>
    </source>
</evidence>
<dbReference type="Gene3D" id="2.30.42.10">
    <property type="match status" value="1"/>
</dbReference>
<keyword evidence="7 10" id="KW-1133">Transmembrane helix</keyword>
<dbReference type="Pfam" id="PF11356">
    <property type="entry name" value="T2SSC"/>
    <property type="match status" value="1"/>
</dbReference>
<evidence type="ECO:0000256" key="9">
    <source>
        <dbReference type="SAM" id="MobiDB-lite"/>
    </source>
</evidence>
<keyword evidence="3" id="KW-1003">Cell membrane</keyword>
<evidence type="ECO:0000313" key="12">
    <source>
        <dbReference type="EMBL" id="PWQ94767.1"/>
    </source>
</evidence>
<feature type="compositionally biased region" description="Low complexity" evidence="9">
    <location>
        <begin position="181"/>
        <end position="193"/>
    </location>
</feature>
<dbReference type="GO" id="GO:0015031">
    <property type="term" value="P:protein transport"/>
    <property type="evidence" value="ECO:0007669"/>
    <property type="project" value="UniProtKB-KW"/>
</dbReference>
<gene>
    <name evidence="12" type="ORF">DKT75_15910</name>
</gene>
<feature type="region of interest" description="Disordered" evidence="9">
    <location>
        <begin position="181"/>
        <end position="212"/>
    </location>
</feature>
<keyword evidence="5 10" id="KW-0812">Transmembrane</keyword>
<feature type="domain" description="Type II secretion system protein GspC N-terminal" evidence="11">
    <location>
        <begin position="18"/>
        <end position="172"/>
    </location>
</feature>
<evidence type="ECO:0000256" key="4">
    <source>
        <dbReference type="ARBA" id="ARBA00022519"/>
    </source>
</evidence>
<keyword evidence="13" id="KW-1185">Reference proteome</keyword>
<evidence type="ECO:0000256" key="6">
    <source>
        <dbReference type="ARBA" id="ARBA00022927"/>
    </source>
</evidence>
<accession>A0A317C8Y1</accession>
<dbReference type="EMBL" id="QGKL01000039">
    <property type="protein sequence ID" value="PWQ94767.1"/>
    <property type="molecule type" value="Genomic_DNA"/>
</dbReference>
<dbReference type="InterPro" id="IPR036034">
    <property type="entry name" value="PDZ_sf"/>
</dbReference>
<keyword evidence="4" id="KW-0997">Cell inner membrane</keyword>
<name>A0A317C8Y1_9GAMM</name>
<keyword evidence="6" id="KW-0653">Protein transport</keyword>
<comment type="caution">
    <text evidence="12">The sequence shown here is derived from an EMBL/GenBank/DDBJ whole genome shotgun (WGS) entry which is preliminary data.</text>
</comment>
<dbReference type="InterPro" id="IPR024961">
    <property type="entry name" value="T2SS_GspC_N"/>
</dbReference>
<reference evidence="12 13" key="1">
    <citation type="submission" date="2018-05" db="EMBL/GenBank/DDBJ databases">
        <title>Leucothrix arctica sp. nov., isolated from Arctic seawater.</title>
        <authorList>
            <person name="Choi A."/>
            <person name="Baek K."/>
        </authorList>
    </citation>
    <scope>NUCLEOTIDE SEQUENCE [LARGE SCALE GENOMIC DNA]</scope>
    <source>
        <strain evidence="12 13">IMCC9719</strain>
    </source>
</reference>
<evidence type="ECO:0000313" key="13">
    <source>
        <dbReference type="Proteomes" id="UP000245506"/>
    </source>
</evidence>
<dbReference type="RefSeq" id="WP_109824494.1">
    <property type="nucleotide sequence ID" value="NZ_QGKL01000039.1"/>
</dbReference>
<dbReference type="AlphaFoldDB" id="A0A317C8Y1"/>
<dbReference type="OrthoDB" id="1491375at2"/>
<sequence length="317" mass="34230">MNDAQKWLHKVPGLLTFFLVIALGITLANLLWLVLTPAAATAEAAVLASAPRAISSPKQNYGKLIADEHMFGAVPKQAPKAAPVRRDLPKTVAPPVAKNLNLKLHGIVASNKDGNGFAMISFNGKTQETYKRGEELPKKEMDKERELSGVILKRVDNNSVVIDNNGTEQLLELAEASLTSSSSAAKAAPTRATTARKARPTRAATNRLGSNDPNQLQTLAELRDALLEDSQIITTVITPSLVRENGQVTGLRVYPSQNRALFRELGFRNGDIIKQVNDVVIDGSPSNLSVLQQFADSPSLEITILRGGNEQILTPTF</sequence>
<keyword evidence="2" id="KW-0813">Transport</keyword>
<evidence type="ECO:0000256" key="7">
    <source>
        <dbReference type="ARBA" id="ARBA00022989"/>
    </source>
</evidence>
<feature type="transmembrane region" description="Helical" evidence="10">
    <location>
        <begin position="12"/>
        <end position="35"/>
    </location>
</feature>
<evidence type="ECO:0000256" key="10">
    <source>
        <dbReference type="SAM" id="Phobius"/>
    </source>
</evidence>
<organism evidence="12 13">
    <name type="scientific">Leucothrix arctica</name>
    <dbReference type="NCBI Taxonomy" id="1481894"/>
    <lineage>
        <taxon>Bacteria</taxon>
        <taxon>Pseudomonadati</taxon>
        <taxon>Pseudomonadota</taxon>
        <taxon>Gammaproteobacteria</taxon>
        <taxon>Thiotrichales</taxon>
        <taxon>Thiotrichaceae</taxon>
        <taxon>Leucothrix</taxon>
    </lineage>
</organism>
<dbReference type="GO" id="GO:0005886">
    <property type="term" value="C:plasma membrane"/>
    <property type="evidence" value="ECO:0007669"/>
    <property type="project" value="UniProtKB-SubCell"/>
</dbReference>
<evidence type="ECO:0000256" key="2">
    <source>
        <dbReference type="ARBA" id="ARBA00022448"/>
    </source>
</evidence>
<evidence type="ECO:0000256" key="3">
    <source>
        <dbReference type="ARBA" id="ARBA00022475"/>
    </source>
</evidence>
<evidence type="ECO:0000256" key="1">
    <source>
        <dbReference type="ARBA" id="ARBA00004533"/>
    </source>
</evidence>
<evidence type="ECO:0000256" key="8">
    <source>
        <dbReference type="ARBA" id="ARBA00023136"/>
    </source>
</evidence>
<protein>
    <recommendedName>
        <fullName evidence="11">Type II secretion system protein GspC N-terminal domain-containing protein</fullName>
    </recommendedName>
</protein>
<evidence type="ECO:0000259" key="11">
    <source>
        <dbReference type="Pfam" id="PF11356"/>
    </source>
</evidence>